<feature type="transmembrane region" description="Helical" evidence="5">
    <location>
        <begin position="40"/>
        <end position="60"/>
    </location>
</feature>
<organism evidence="6 7">
    <name type="scientific">Burkholderia thailandensis</name>
    <dbReference type="NCBI Taxonomy" id="57975"/>
    <lineage>
        <taxon>Bacteria</taxon>
        <taxon>Pseudomonadati</taxon>
        <taxon>Pseudomonadota</taxon>
        <taxon>Betaproteobacteria</taxon>
        <taxon>Burkholderiales</taxon>
        <taxon>Burkholderiaceae</taxon>
        <taxon>Burkholderia</taxon>
        <taxon>pseudomallei group</taxon>
    </lineage>
</organism>
<dbReference type="EMBL" id="QXCT01000001">
    <property type="protein sequence ID" value="MDW9253032.1"/>
    <property type="molecule type" value="Genomic_DNA"/>
</dbReference>
<evidence type="ECO:0000313" key="7">
    <source>
        <dbReference type="Proteomes" id="UP001272137"/>
    </source>
</evidence>
<keyword evidence="3 5" id="KW-1133">Transmembrane helix</keyword>
<keyword evidence="4 5" id="KW-0472">Membrane</keyword>
<dbReference type="KEGG" id="btha:DR62_5021"/>
<dbReference type="Proteomes" id="UP001272137">
    <property type="component" value="Unassembled WGS sequence"/>
</dbReference>
<feature type="transmembrane region" description="Helical" evidence="5">
    <location>
        <begin position="6"/>
        <end position="28"/>
    </location>
</feature>
<dbReference type="GeneID" id="45117614"/>
<dbReference type="InterPro" id="IPR012451">
    <property type="entry name" value="DUF1656"/>
</dbReference>
<evidence type="ECO:0000256" key="5">
    <source>
        <dbReference type="SAM" id="Phobius"/>
    </source>
</evidence>
<name>A0AAW9CS75_BURTH</name>
<proteinExistence type="predicted"/>
<dbReference type="AlphaFoldDB" id="A0AAW9CS75"/>
<dbReference type="RefSeq" id="WP_009894707.1">
    <property type="nucleotide sequence ID" value="NZ_CM125683.1"/>
</dbReference>
<evidence type="ECO:0008006" key="8">
    <source>
        <dbReference type="Google" id="ProtNLM"/>
    </source>
</evidence>
<evidence type="ECO:0000256" key="3">
    <source>
        <dbReference type="ARBA" id="ARBA00022989"/>
    </source>
</evidence>
<keyword evidence="1" id="KW-1003">Cell membrane</keyword>
<gene>
    <name evidence="6" type="ORF">C7S16_5762</name>
</gene>
<evidence type="ECO:0000256" key="4">
    <source>
        <dbReference type="ARBA" id="ARBA00023136"/>
    </source>
</evidence>
<evidence type="ECO:0000313" key="6">
    <source>
        <dbReference type="EMBL" id="MDW9253032.1"/>
    </source>
</evidence>
<protein>
    <recommendedName>
        <fullName evidence="8">DUF1656 domain-containing protein</fullName>
    </recommendedName>
</protein>
<dbReference type="Pfam" id="PF07869">
    <property type="entry name" value="DUF1656"/>
    <property type="match status" value="1"/>
</dbReference>
<comment type="caution">
    <text evidence="6">The sequence shown here is derived from an EMBL/GenBank/DDBJ whole genome shotgun (WGS) entry which is preliminary data.</text>
</comment>
<sequence length="74" mass="8407">MIEEIHIFGIYMPSALAWAIAALILTFLLRGMLLRLPLRLFLWQPALLELAAFFLLWLGIARLADAFLPRGILS</sequence>
<accession>A0AAW9CS75</accession>
<evidence type="ECO:0000256" key="2">
    <source>
        <dbReference type="ARBA" id="ARBA00022692"/>
    </source>
</evidence>
<reference evidence="6" key="1">
    <citation type="submission" date="2018-08" db="EMBL/GenBank/DDBJ databases">
        <title>Identification of Burkholderia cepacia strains that express a Burkholderia pseudomallei-like capsular polysaccharide.</title>
        <authorList>
            <person name="Burtnick M.N."/>
            <person name="Vongsouvath M."/>
            <person name="Newton P."/>
            <person name="Wuthiekanun V."/>
            <person name="Limmathurotsakul D."/>
            <person name="Brett P.J."/>
            <person name="Chantratita N."/>
            <person name="Dance D.A."/>
        </authorList>
    </citation>
    <scope>NUCLEOTIDE SEQUENCE</scope>
    <source>
        <strain evidence="6">SBXCC001</strain>
    </source>
</reference>
<evidence type="ECO:0000256" key="1">
    <source>
        <dbReference type="ARBA" id="ARBA00022475"/>
    </source>
</evidence>
<keyword evidence="2 5" id="KW-0812">Transmembrane</keyword>